<dbReference type="NCBIfam" id="TIGR02433">
    <property type="entry name" value="lysidine_TilS_C"/>
    <property type="match status" value="1"/>
</dbReference>
<dbReference type="GO" id="GO:0008033">
    <property type="term" value="P:tRNA processing"/>
    <property type="evidence" value="ECO:0007669"/>
    <property type="project" value="InterPro"/>
</dbReference>
<reference evidence="2 3" key="1">
    <citation type="submission" date="2017-09" db="EMBL/GenBank/DDBJ databases">
        <title>Depth-based differentiation of microbial function through sediment-hosted aquifers and enrichment of novel symbionts in the deep terrestrial subsurface.</title>
        <authorList>
            <person name="Probst A.J."/>
            <person name="Ladd B."/>
            <person name="Jarett J.K."/>
            <person name="Geller-Mcgrath D.E."/>
            <person name="Sieber C.M."/>
            <person name="Emerson J.B."/>
            <person name="Anantharaman K."/>
            <person name="Thomas B.C."/>
            <person name="Malmstrom R."/>
            <person name="Stieglmeier M."/>
            <person name="Klingl A."/>
            <person name="Woyke T."/>
            <person name="Ryan C.M."/>
            <person name="Banfield J.F."/>
        </authorList>
    </citation>
    <scope>NUCLEOTIDE SEQUENCE [LARGE SCALE GENOMIC DNA]</scope>
    <source>
        <strain evidence="2">CG_4_10_14_3_um_filter_34_13</strain>
    </source>
</reference>
<comment type="caution">
    <text evidence="2">The sequence shown here is derived from an EMBL/GenBank/DDBJ whole genome shotgun (WGS) entry which is preliminary data.</text>
</comment>
<dbReference type="Pfam" id="PF11734">
    <property type="entry name" value="TilS_C"/>
    <property type="match status" value="1"/>
</dbReference>
<proteinExistence type="predicted"/>
<dbReference type="InterPro" id="IPR012796">
    <property type="entry name" value="Lysidine-tRNA-synth_C"/>
</dbReference>
<evidence type="ECO:0000313" key="2">
    <source>
        <dbReference type="EMBL" id="PIY33191.1"/>
    </source>
</evidence>
<dbReference type="GO" id="GO:0005524">
    <property type="term" value="F:ATP binding"/>
    <property type="evidence" value="ECO:0007669"/>
    <property type="project" value="InterPro"/>
</dbReference>
<evidence type="ECO:0000259" key="1">
    <source>
        <dbReference type="SMART" id="SM00977"/>
    </source>
</evidence>
<dbReference type="EMBL" id="PFKO01000113">
    <property type="protein sequence ID" value="PIY33191.1"/>
    <property type="molecule type" value="Genomic_DNA"/>
</dbReference>
<dbReference type="SUPFAM" id="SSF56037">
    <property type="entry name" value="PheT/TilS domain"/>
    <property type="match status" value="1"/>
</dbReference>
<sequence length="95" mass="11325">MKFPLKLRNRRIGDRFYPLKMIGEKKVKEYFIDNKIPKSHRDLIPILVDSENKIIWIVGMRMDNRVKITSTSKKLLYIKMNIKTKSILASLLYDI</sequence>
<evidence type="ECO:0000313" key="3">
    <source>
        <dbReference type="Proteomes" id="UP000230646"/>
    </source>
</evidence>
<dbReference type="GO" id="GO:0005737">
    <property type="term" value="C:cytoplasm"/>
    <property type="evidence" value="ECO:0007669"/>
    <property type="project" value="InterPro"/>
</dbReference>
<organism evidence="2 3">
    <name type="scientific">Candidatus Infernicultor aquiphilus</name>
    <dbReference type="NCBI Taxonomy" id="1805029"/>
    <lineage>
        <taxon>Bacteria</taxon>
        <taxon>Pseudomonadati</taxon>
        <taxon>Atribacterota</taxon>
        <taxon>Candidatus Phoenicimicrobiia</taxon>
        <taxon>Candidatus Pheonicimicrobiales</taxon>
        <taxon>Candidatus Phoenicimicrobiaceae</taxon>
        <taxon>Candidatus Infernicultor</taxon>
    </lineage>
</organism>
<dbReference type="SMART" id="SM00977">
    <property type="entry name" value="TilS_C"/>
    <property type="match status" value="1"/>
</dbReference>
<dbReference type="Proteomes" id="UP000230646">
    <property type="component" value="Unassembled WGS sequence"/>
</dbReference>
<dbReference type="GO" id="GO:0016879">
    <property type="term" value="F:ligase activity, forming carbon-nitrogen bonds"/>
    <property type="evidence" value="ECO:0007669"/>
    <property type="project" value="InterPro"/>
</dbReference>
<name>A0A2M7PS12_9BACT</name>
<accession>A0A2M7PS12</accession>
<feature type="domain" description="Lysidine-tRNA(Ile) synthetase C-terminal" evidence="1">
    <location>
        <begin position="5"/>
        <end position="78"/>
    </location>
</feature>
<dbReference type="AlphaFoldDB" id="A0A2M7PS12"/>
<gene>
    <name evidence="2" type="ORF">COZ07_03080</name>
</gene>
<protein>
    <recommendedName>
        <fullName evidence="1">Lysidine-tRNA(Ile) synthetase C-terminal domain-containing protein</fullName>
    </recommendedName>
</protein>